<proteinExistence type="inferred from homology"/>
<dbReference type="Pfam" id="PF00675">
    <property type="entry name" value="Peptidase_M16"/>
    <property type="match status" value="1"/>
</dbReference>
<evidence type="ECO:0000313" key="6">
    <source>
        <dbReference type="Proteomes" id="UP001164746"/>
    </source>
</evidence>
<dbReference type="InterPro" id="IPR011765">
    <property type="entry name" value="Pept_M16_N"/>
</dbReference>
<dbReference type="PANTHER" id="PTHR11851">
    <property type="entry name" value="METALLOPROTEASE"/>
    <property type="match status" value="1"/>
</dbReference>
<reference evidence="5" key="1">
    <citation type="submission" date="2022-11" db="EMBL/GenBank/DDBJ databases">
        <title>Centuries of genome instability and evolution in soft-shell clam transmissible cancer (bioRxiv).</title>
        <authorList>
            <person name="Hart S.F.M."/>
            <person name="Yonemitsu M.A."/>
            <person name="Giersch R.M."/>
            <person name="Beal B.F."/>
            <person name="Arriagada G."/>
            <person name="Davis B.W."/>
            <person name="Ostrander E.A."/>
            <person name="Goff S.P."/>
            <person name="Metzger M.J."/>
        </authorList>
    </citation>
    <scope>NUCLEOTIDE SEQUENCE</scope>
    <source>
        <strain evidence="5">MELC-2E11</strain>
        <tissue evidence="5">Siphon/mantle</tissue>
    </source>
</reference>
<dbReference type="InterPro" id="IPR050361">
    <property type="entry name" value="MPP/UQCRC_Complex"/>
</dbReference>
<feature type="domain" description="Peptidase M16 C-terminal" evidence="4">
    <location>
        <begin position="122"/>
        <end position="259"/>
    </location>
</feature>
<dbReference type="InterPro" id="IPR007863">
    <property type="entry name" value="Peptidase_M16_C"/>
</dbReference>
<comment type="similarity">
    <text evidence="2">Belongs to the peptidase M16 family.</text>
</comment>
<name>A0ABY7GBU6_MYAAR</name>
<gene>
    <name evidence="5" type="ORF">MAR_033255</name>
</gene>
<dbReference type="SUPFAM" id="SSF63411">
    <property type="entry name" value="LuxS/MPP-like metallohydrolase"/>
    <property type="match status" value="2"/>
</dbReference>
<evidence type="ECO:0000313" key="5">
    <source>
        <dbReference type="EMBL" id="WAR30713.1"/>
    </source>
</evidence>
<dbReference type="Gene3D" id="3.30.830.10">
    <property type="entry name" value="Metalloenzyme, LuxS/M16 peptidase-like"/>
    <property type="match status" value="4"/>
</dbReference>
<feature type="domain" description="Peptidase M16 N-terminal" evidence="3">
    <location>
        <begin position="15"/>
        <end position="102"/>
    </location>
</feature>
<keyword evidence="6" id="KW-1185">Reference proteome</keyword>
<evidence type="ECO:0000256" key="1">
    <source>
        <dbReference type="ARBA" id="ARBA00002123"/>
    </source>
</evidence>
<dbReference type="Pfam" id="PF05193">
    <property type="entry name" value="Peptidase_M16_C"/>
    <property type="match status" value="1"/>
</dbReference>
<dbReference type="InterPro" id="IPR011249">
    <property type="entry name" value="Metalloenz_LuxS/M16"/>
</dbReference>
<dbReference type="EMBL" id="CP111028">
    <property type="protein sequence ID" value="WAR30713.1"/>
    <property type="molecule type" value="Genomic_DNA"/>
</dbReference>
<evidence type="ECO:0000259" key="3">
    <source>
        <dbReference type="Pfam" id="PF00675"/>
    </source>
</evidence>
<sequence length="356" mass="38797">MAASMITTLDNGLKVASLQKFGTSCTVGVLIESGSRFEKSVEFAGRDEVNQALESVGGIMDCQTTRDVSIYATTVDATGVDTALKILSEAVHRPIIEEQQAAYRNNSLGLPKICPVENLGLITPQTLYTFMNGFYDPKRMVIAAVGIEHESLLEMVQRQFVEKKPIWIEDSSLVEPGKGRDESIAQYTGGLVKEQADLSELNLSAMPMPDLAHITLGLESCSPNDPDFVPFCVLNMLLGGGGSFSAGGPGKGMYSRLYLNSMLMMNLEQKPAEFEDIGRQVLSVGHRKPPQYYYDAIGAVTAEDMKRIADRMLLSKPAVAAYGEISKLPDLDTVQKVLLGEKNKKFKSFSSLFGKS</sequence>
<evidence type="ECO:0000259" key="4">
    <source>
        <dbReference type="Pfam" id="PF05193"/>
    </source>
</evidence>
<protein>
    <submittedName>
        <fullName evidence="5">MPPA-like protein</fullName>
    </submittedName>
</protein>
<dbReference type="PANTHER" id="PTHR11851:SF49">
    <property type="entry name" value="MITOCHONDRIAL-PROCESSING PEPTIDASE SUBUNIT ALPHA"/>
    <property type="match status" value="1"/>
</dbReference>
<comment type="function">
    <text evidence="1">Substrate recognition and binding subunit of the essential mitochondrial processing protease (MPP), which cleaves the mitochondrial sequence off newly imported precursors proteins.</text>
</comment>
<accession>A0ABY7GBU6</accession>
<dbReference type="Proteomes" id="UP001164746">
    <property type="component" value="Chromosome 17"/>
</dbReference>
<evidence type="ECO:0000256" key="2">
    <source>
        <dbReference type="ARBA" id="ARBA00007261"/>
    </source>
</evidence>
<organism evidence="5 6">
    <name type="scientific">Mya arenaria</name>
    <name type="common">Soft-shell clam</name>
    <dbReference type="NCBI Taxonomy" id="6604"/>
    <lineage>
        <taxon>Eukaryota</taxon>
        <taxon>Metazoa</taxon>
        <taxon>Spiralia</taxon>
        <taxon>Lophotrochozoa</taxon>
        <taxon>Mollusca</taxon>
        <taxon>Bivalvia</taxon>
        <taxon>Autobranchia</taxon>
        <taxon>Heteroconchia</taxon>
        <taxon>Euheterodonta</taxon>
        <taxon>Imparidentia</taxon>
        <taxon>Neoheterodontei</taxon>
        <taxon>Myida</taxon>
        <taxon>Myoidea</taxon>
        <taxon>Myidae</taxon>
        <taxon>Mya</taxon>
    </lineage>
</organism>